<evidence type="ECO:0000313" key="2">
    <source>
        <dbReference type="EMBL" id="MEN7547694.1"/>
    </source>
</evidence>
<dbReference type="AlphaFoldDB" id="A0AAW9RSE8"/>
<dbReference type="PANTHER" id="PTHR43358">
    <property type="entry name" value="ALPHA/BETA-HYDROLASE"/>
    <property type="match status" value="1"/>
</dbReference>
<dbReference type="EMBL" id="JBDKWZ010000003">
    <property type="protein sequence ID" value="MEN7547694.1"/>
    <property type="molecule type" value="Genomic_DNA"/>
</dbReference>
<protein>
    <submittedName>
        <fullName evidence="2">Alpha/beta hydrolase</fullName>
    </submittedName>
</protein>
<evidence type="ECO:0000259" key="1">
    <source>
        <dbReference type="Pfam" id="PF12146"/>
    </source>
</evidence>
<accession>A0AAW9RSE8</accession>
<dbReference type="InterPro" id="IPR029058">
    <property type="entry name" value="AB_hydrolase_fold"/>
</dbReference>
<reference evidence="2 3" key="1">
    <citation type="submission" date="2024-04" db="EMBL/GenBank/DDBJ databases">
        <title>Novel genus in family Flammeovirgaceae.</title>
        <authorList>
            <person name="Nguyen T.H."/>
            <person name="Vuong T.Q."/>
            <person name="Le H."/>
            <person name="Kim S.-G."/>
        </authorList>
    </citation>
    <scope>NUCLEOTIDE SEQUENCE [LARGE SCALE GENOMIC DNA]</scope>
    <source>
        <strain evidence="2 3">JCM 23209</strain>
    </source>
</reference>
<dbReference type="InterPro" id="IPR009199">
    <property type="entry name" value="PhoPQ-act_pathogen-rel_PqaA"/>
</dbReference>
<dbReference type="Gene3D" id="3.40.50.1820">
    <property type="entry name" value="alpha/beta hydrolase"/>
    <property type="match status" value="1"/>
</dbReference>
<keyword evidence="3" id="KW-1185">Reference proteome</keyword>
<dbReference type="Pfam" id="PF12146">
    <property type="entry name" value="Hydrolase_4"/>
    <property type="match status" value="1"/>
</dbReference>
<dbReference type="PANTHER" id="PTHR43358:SF4">
    <property type="entry name" value="ALPHA_BETA HYDROLASE FOLD-1 DOMAIN-CONTAINING PROTEIN"/>
    <property type="match status" value="1"/>
</dbReference>
<feature type="domain" description="Serine aminopeptidase S33" evidence="1">
    <location>
        <begin position="95"/>
        <end position="208"/>
    </location>
</feature>
<organism evidence="2 3">
    <name type="scientific">Rapidithrix thailandica</name>
    <dbReference type="NCBI Taxonomy" id="413964"/>
    <lineage>
        <taxon>Bacteria</taxon>
        <taxon>Pseudomonadati</taxon>
        <taxon>Bacteroidota</taxon>
        <taxon>Cytophagia</taxon>
        <taxon>Cytophagales</taxon>
        <taxon>Flammeovirgaceae</taxon>
        <taxon>Rapidithrix</taxon>
    </lineage>
</organism>
<dbReference type="RefSeq" id="WP_346820481.1">
    <property type="nucleotide sequence ID" value="NZ_JBDKWZ010000003.1"/>
</dbReference>
<dbReference type="InterPro" id="IPR022742">
    <property type="entry name" value="Hydrolase_4"/>
</dbReference>
<dbReference type="GO" id="GO:0016787">
    <property type="term" value="F:hydrolase activity"/>
    <property type="evidence" value="ECO:0007669"/>
    <property type="project" value="UniProtKB-KW"/>
</dbReference>
<proteinExistence type="predicted"/>
<name>A0AAW9RSE8_9BACT</name>
<keyword evidence="2" id="KW-0378">Hydrolase</keyword>
<evidence type="ECO:0000313" key="3">
    <source>
        <dbReference type="Proteomes" id="UP001403385"/>
    </source>
</evidence>
<comment type="caution">
    <text evidence="2">The sequence shown here is derived from an EMBL/GenBank/DDBJ whole genome shotgun (WGS) entry which is preliminary data.</text>
</comment>
<dbReference type="SUPFAM" id="SSF53474">
    <property type="entry name" value="alpha/beta-Hydrolases"/>
    <property type="match status" value="1"/>
</dbReference>
<dbReference type="Proteomes" id="UP001403385">
    <property type="component" value="Unassembled WGS sequence"/>
</dbReference>
<dbReference type="Pfam" id="PF10142">
    <property type="entry name" value="PhoPQ_related"/>
    <property type="match status" value="1"/>
</dbReference>
<gene>
    <name evidence="2" type="ORF">AAG747_07235</name>
</gene>
<sequence length="315" mass="35662">MSKKFKYSVFSGGIIFLILINFIAYNHAYQFTHFTNSPQSHTRITSLAPSEKLKVLFNGFENSRPKNRSSPSQNYQTIHIQGYAELEAWYCQVENPLGIVIMFHGYRGKKSRMINKAEEILKMGYNTLLVDFYGSGGSEGNSTSIGFHEAKDVIASYQYIQNHAAGIPVFLFGTSMGSAAILKAMESSDLQADGLILECPFGTLRQAVQNRFELTGVPSFILSDLLLFWGSVQNDFWAFDHNPEEYAAHVAIPTLMIYGEKDDKVKREETDAVFENLSGKKELLLLPNSGHTRFLRNHREEWKKSVGDFLKRNSQ</sequence>
<dbReference type="InterPro" id="IPR052920">
    <property type="entry name" value="DNA-binding_regulatory"/>
</dbReference>